<keyword evidence="3" id="KW-1185">Reference proteome</keyword>
<evidence type="ECO:0000313" key="4">
    <source>
        <dbReference type="Proteomes" id="UP000574390"/>
    </source>
</evidence>
<name>A0A7J6RSC2_PEROL</name>
<dbReference type="AlphaFoldDB" id="A0A7J6RSC2"/>
<sequence>AILALVVTLGSSDFTILHMRISSAFAFACLVGAGAPPRDTIVFLKSGDDAVDIRELPKMLEDIGETPDEKFASFLETAEITSLNYIHSHVVQTSPSTIDSDALCYFVATA</sequence>
<dbReference type="Proteomes" id="UP000553632">
    <property type="component" value="Unassembled WGS sequence"/>
</dbReference>
<comment type="caution">
    <text evidence="1">The sequence shown here is derived from an EMBL/GenBank/DDBJ whole genome shotgun (WGS) entry which is preliminary data.</text>
</comment>
<proteinExistence type="predicted"/>
<reference evidence="3 4" key="1">
    <citation type="submission" date="2020-04" db="EMBL/GenBank/DDBJ databases">
        <title>Perkinsus olseni comparative genomics.</title>
        <authorList>
            <person name="Bogema D.R."/>
        </authorList>
    </citation>
    <scope>NUCLEOTIDE SEQUENCE [LARGE SCALE GENOMIC DNA]</scope>
    <source>
        <strain evidence="2">ATCC PRA-205</strain>
        <strain evidence="1 3">ATCC PRA-207</strain>
    </source>
</reference>
<dbReference type="OMA" id="HMRISSA"/>
<dbReference type="EMBL" id="JABANM010000322">
    <property type="protein sequence ID" value="KAF4756175.1"/>
    <property type="molecule type" value="Genomic_DNA"/>
</dbReference>
<dbReference type="Proteomes" id="UP000574390">
    <property type="component" value="Unassembled WGS sequence"/>
</dbReference>
<protein>
    <submittedName>
        <fullName evidence="1">Uncharacterized protein</fullName>
    </submittedName>
</protein>
<evidence type="ECO:0000313" key="1">
    <source>
        <dbReference type="EMBL" id="KAF4723638.1"/>
    </source>
</evidence>
<evidence type="ECO:0000313" key="3">
    <source>
        <dbReference type="Proteomes" id="UP000553632"/>
    </source>
</evidence>
<accession>A0A7J6RSC2</accession>
<feature type="non-terminal residue" evidence="1">
    <location>
        <position position="110"/>
    </location>
</feature>
<gene>
    <name evidence="2" type="ORF">FOZ62_004555</name>
    <name evidence="1" type="ORF">FOZ63_005057</name>
</gene>
<feature type="non-terminal residue" evidence="1">
    <location>
        <position position="1"/>
    </location>
</feature>
<organism evidence="1 3">
    <name type="scientific">Perkinsus olseni</name>
    <name type="common">Perkinsus atlanticus</name>
    <dbReference type="NCBI Taxonomy" id="32597"/>
    <lineage>
        <taxon>Eukaryota</taxon>
        <taxon>Sar</taxon>
        <taxon>Alveolata</taxon>
        <taxon>Perkinsozoa</taxon>
        <taxon>Perkinsea</taxon>
        <taxon>Perkinsida</taxon>
        <taxon>Perkinsidae</taxon>
        <taxon>Perkinsus</taxon>
    </lineage>
</organism>
<dbReference type="EMBL" id="JABANO010023382">
    <property type="protein sequence ID" value="KAF4723638.1"/>
    <property type="molecule type" value="Genomic_DNA"/>
</dbReference>
<evidence type="ECO:0000313" key="2">
    <source>
        <dbReference type="EMBL" id="KAF4756175.1"/>
    </source>
</evidence>